<dbReference type="Proteomes" id="UP000092716">
    <property type="component" value="Chromosome 13"/>
</dbReference>
<dbReference type="InterPro" id="IPR008780">
    <property type="entry name" value="Plasmodium_Vir"/>
</dbReference>
<organism evidence="3 4">
    <name type="scientific">Plasmodium coatneyi</name>
    <dbReference type="NCBI Taxonomy" id="208452"/>
    <lineage>
        <taxon>Eukaryota</taxon>
        <taxon>Sar</taxon>
        <taxon>Alveolata</taxon>
        <taxon>Apicomplexa</taxon>
        <taxon>Aconoidasida</taxon>
        <taxon>Haemosporida</taxon>
        <taxon>Plasmodiidae</taxon>
        <taxon>Plasmodium</taxon>
    </lineage>
</organism>
<dbReference type="VEuPathDB" id="PlasmoDB:PCOAH_00048970"/>
<feature type="region of interest" description="Disordered" evidence="1">
    <location>
        <begin position="367"/>
        <end position="391"/>
    </location>
</feature>
<keyword evidence="2" id="KW-0812">Transmembrane</keyword>
<feature type="region of interest" description="Disordered" evidence="1">
    <location>
        <begin position="136"/>
        <end position="160"/>
    </location>
</feature>
<dbReference type="RefSeq" id="XP_019917119.1">
    <property type="nucleotide sequence ID" value="XM_020061680.1"/>
</dbReference>
<dbReference type="AlphaFoldDB" id="A0A1B1E5W2"/>
<dbReference type="KEGG" id="pcot:PCOAH_00048970"/>
<evidence type="ECO:0000313" key="3">
    <source>
        <dbReference type="EMBL" id="ANQ10424.1"/>
    </source>
</evidence>
<keyword evidence="2" id="KW-0472">Membrane</keyword>
<proteinExistence type="predicted"/>
<evidence type="ECO:0000256" key="1">
    <source>
        <dbReference type="SAM" id="MobiDB-lite"/>
    </source>
</evidence>
<sequence length="438" mass="49218">MNSKLNKYSISSALTGSIMGAYCTVCKMEDKPPEFKDIPCKFFYHWLGTQPTVDEKTNELSKILEDIYNVLKNDTDGHKCEVNYDDVDRDKFKSRKEVFDHYYNYEDVEKYVLGGHSNCLAEWMDYQGGIELSSGSSGSFSDSDTSALTDRASGGEGKGSLLGRLPSKLILYSDLNKANSSNRCNNADHTDEVEMEIKQYLKDGNHAANIVGAYCYVHDIKRVNTHTHDLCYKLYYWIGQKVKDNYSSVNTFPWAMMKIYDQLKRVVQDGPCGNMYNNIDGSLFSQRKIVYEYSEDYTTMEGHFTTKGESCDDEYKAHLEAIKKACTSVKPKCSGGEMDNPYCNHYNQKYKNYCEKKLSELENLKERKCIKPKPNPNPNQDGSSGSFTDSADSGSAASSALAPASVSGALAAVGLPALAFYLYKVINTMIKVKIIAFY</sequence>
<reference evidence="4" key="1">
    <citation type="submission" date="2016-06" db="EMBL/GenBank/DDBJ databases">
        <title>First high quality genome sequence of Plasmodium coatneyi using continuous long reads from single molecule, real-time sequencing.</title>
        <authorList>
            <person name="Chien J.-T."/>
            <person name="Pakala S.B."/>
            <person name="Geraldo J.A."/>
            <person name="Lapp S.A."/>
            <person name="Barnwell J.W."/>
            <person name="Kissinger J.C."/>
            <person name="Galinski M.R."/>
            <person name="Humphrey J.C."/>
        </authorList>
    </citation>
    <scope>NUCLEOTIDE SEQUENCE [LARGE SCALE GENOMIC DNA]</scope>
    <source>
        <strain evidence="4">Hackeri</strain>
    </source>
</reference>
<name>A0A1B1E5W2_9APIC</name>
<dbReference type="GeneID" id="30911628"/>
<accession>A0A1B1E5W2</accession>
<evidence type="ECO:0000313" key="4">
    <source>
        <dbReference type="Proteomes" id="UP000092716"/>
    </source>
</evidence>
<feature type="transmembrane region" description="Helical" evidence="2">
    <location>
        <begin position="400"/>
        <end position="423"/>
    </location>
</feature>
<dbReference type="EMBL" id="CP016251">
    <property type="protein sequence ID" value="ANQ10424.1"/>
    <property type="molecule type" value="Genomic_DNA"/>
</dbReference>
<gene>
    <name evidence="3" type="ORF">PCOAH_00048970</name>
</gene>
<feature type="compositionally biased region" description="Low complexity" evidence="1">
    <location>
        <begin position="378"/>
        <end position="391"/>
    </location>
</feature>
<keyword evidence="4" id="KW-1185">Reference proteome</keyword>
<keyword evidence="2" id="KW-1133">Transmembrane helix</keyword>
<feature type="compositionally biased region" description="Low complexity" evidence="1">
    <location>
        <begin position="136"/>
        <end position="146"/>
    </location>
</feature>
<evidence type="ECO:0000256" key="2">
    <source>
        <dbReference type="SAM" id="Phobius"/>
    </source>
</evidence>
<protein>
    <submittedName>
        <fullName evidence="3">Variable surface protein Vir7-like</fullName>
    </submittedName>
</protein>
<dbReference type="Pfam" id="PF05795">
    <property type="entry name" value="Plasmodium_Vir"/>
    <property type="match status" value="1"/>
</dbReference>